<protein>
    <submittedName>
        <fullName evidence="1">Uncharacterized protein</fullName>
    </submittedName>
</protein>
<name>A0AAV2CV37_9ROSI</name>
<reference evidence="1 2" key="1">
    <citation type="submission" date="2024-04" db="EMBL/GenBank/DDBJ databases">
        <authorList>
            <person name="Fracassetti M."/>
        </authorList>
    </citation>
    <scope>NUCLEOTIDE SEQUENCE [LARGE SCALE GENOMIC DNA]</scope>
</reference>
<organism evidence="1 2">
    <name type="scientific">Linum trigynum</name>
    <dbReference type="NCBI Taxonomy" id="586398"/>
    <lineage>
        <taxon>Eukaryota</taxon>
        <taxon>Viridiplantae</taxon>
        <taxon>Streptophyta</taxon>
        <taxon>Embryophyta</taxon>
        <taxon>Tracheophyta</taxon>
        <taxon>Spermatophyta</taxon>
        <taxon>Magnoliopsida</taxon>
        <taxon>eudicotyledons</taxon>
        <taxon>Gunneridae</taxon>
        <taxon>Pentapetalae</taxon>
        <taxon>rosids</taxon>
        <taxon>fabids</taxon>
        <taxon>Malpighiales</taxon>
        <taxon>Linaceae</taxon>
        <taxon>Linum</taxon>
    </lineage>
</organism>
<evidence type="ECO:0000313" key="1">
    <source>
        <dbReference type="EMBL" id="CAL1360414.1"/>
    </source>
</evidence>
<accession>A0AAV2CV37</accession>
<gene>
    <name evidence="1" type="ORF">LTRI10_LOCUS7853</name>
</gene>
<dbReference type="AlphaFoldDB" id="A0AAV2CV37"/>
<proteinExistence type="predicted"/>
<evidence type="ECO:0000313" key="2">
    <source>
        <dbReference type="Proteomes" id="UP001497516"/>
    </source>
</evidence>
<dbReference type="EMBL" id="OZ034814">
    <property type="protein sequence ID" value="CAL1360414.1"/>
    <property type="molecule type" value="Genomic_DNA"/>
</dbReference>
<keyword evidence="2" id="KW-1185">Reference proteome</keyword>
<sequence length="124" mass="13512">MASGSEDCHSCSCGFDVGLHRLSYCFVGATAGRFSFFSTEHGDENSGPDSFSHFQFCFSHVSGHLTPTATEYQRQSILRLQPSTTTTTFLCHLRANWINGGLSGSFSSVFTSDGNPNSFIMSLF</sequence>
<dbReference type="Proteomes" id="UP001497516">
    <property type="component" value="Chromosome 10"/>
</dbReference>